<dbReference type="PANTHER" id="PTHR34203:SF15">
    <property type="entry name" value="SLL1173 PROTEIN"/>
    <property type="match status" value="1"/>
</dbReference>
<dbReference type="InterPro" id="IPR029063">
    <property type="entry name" value="SAM-dependent_MTases_sf"/>
</dbReference>
<dbReference type="OrthoDB" id="424472at2"/>
<proteinExistence type="predicted"/>
<sequence length="261" mass="28881">MTRVTLPNGICVDAADEAEVALLYREIFVNACYLRGGIDLEPGDTVVDVGAHIGLASLFFHQCTRDLRLIDIEPSPPTFGSLTRNLAGNGVRATLLNLGVADREEVREFNFYPSATGMSGQYTDPDRDRALTARHLESQGMSQRDIDELLADRYLRVPYRCRVCPLHSLLDDLGVPEVGLLKVDAERSELEILEAVPRRRWETIRQVTAEVHDEPGRVARVHEILSEAGFTVDVLPNETIPISDVLHVVGIRRGQTGGTPC</sequence>
<dbReference type="PANTHER" id="PTHR34203">
    <property type="entry name" value="METHYLTRANSFERASE, FKBM FAMILY PROTEIN"/>
    <property type="match status" value="1"/>
</dbReference>
<dbReference type="RefSeq" id="WP_093954310.1">
    <property type="nucleotide sequence ID" value="NZ_NMUL01000085.1"/>
</dbReference>
<evidence type="ECO:0000313" key="3">
    <source>
        <dbReference type="Proteomes" id="UP000215199"/>
    </source>
</evidence>
<dbReference type="NCBIfam" id="TIGR01444">
    <property type="entry name" value="fkbM_fam"/>
    <property type="match status" value="1"/>
</dbReference>
<protein>
    <recommendedName>
        <fullName evidence="1">Methyltransferase FkbM domain-containing protein</fullName>
    </recommendedName>
</protein>
<organism evidence="2 3">
    <name type="scientific">Amycolatopsis vastitatis</name>
    <dbReference type="NCBI Taxonomy" id="1905142"/>
    <lineage>
        <taxon>Bacteria</taxon>
        <taxon>Bacillati</taxon>
        <taxon>Actinomycetota</taxon>
        <taxon>Actinomycetes</taxon>
        <taxon>Pseudonocardiales</taxon>
        <taxon>Pseudonocardiaceae</taxon>
        <taxon>Amycolatopsis</taxon>
    </lineage>
</organism>
<gene>
    <name evidence="2" type="ORF">CF165_48165</name>
</gene>
<keyword evidence="3" id="KW-1185">Reference proteome</keyword>
<dbReference type="InterPro" id="IPR006342">
    <property type="entry name" value="FkbM_mtfrase"/>
</dbReference>
<evidence type="ECO:0000259" key="1">
    <source>
        <dbReference type="Pfam" id="PF05050"/>
    </source>
</evidence>
<feature type="domain" description="Methyltransferase FkbM" evidence="1">
    <location>
        <begin position="48"/>
        <end position="230"/>
    </location>
</feature>
<dbReference type="AlphaFoldDB" id="A0A229SKC9"/>
<dbReference type="EMBL" id="NMUL01000085">
    <property type="protein sequence ID" value="OXM59358.1"/>
    <property type="molecule type" value="Genomic_DNA"/>
</dbReference>
<accession>A0A229SKC9</accession>
<dbReference type="InterPro" id="IPR052514">
    <property type="entry name" value="SAM-dependent_MTase"/>
</dbReference>
<dbReference type="SUPFAM" id="SSF53335">
    <property type="entry name" value="S-adenosyl-L-methionine-dependent methyltransferases"/>
    <property type="match status" value="1"/>
</dbReference>
<comment type="caution">
    <text evidence="2">The sequence shown here is derived from an EMBL/GenBank/DDBJ whole genome shotgun (WGS) entry which is preliminary data.</text>
</comment>
<dbReference type="Pfam" id="PF05050">
    <property type="entry name" value="Methyltransf_21"/>
    <property type="match status" value="1"/>
</dbReference>
<reference evidence="3" key="1">
    <citation type="submission" date="2017-07" db="EMBL/GenBank/DDBJ databases">
        <title>Comparative genome mining reveals phylogenetic distribution patterns of secondary metabolites in Amycolatopsis.</title>
        <authorList>
            <person name="Adamek M."/>
            <person name="Alanjary M."/>
            <person name="Sales-Ortells H."/>
            <person name="Goodfellow M."/>
            <person name="Bull A.T."/>
            <person name="Kalinowski J."/>
            <person name="Ziemert N."/>
        </authorList>
    </citation>
    <scope>NUCLEOTIDE SEQUENCE [LARGE SCALE GENOMIC DNA]</scope>
    <source>
        <strain evidence="3">H5</strain>
    </source>
</reference>
<name>A0A229SKC9_9PSEU</name>
<evidence type="ECO:0000313" key="2">
    <source>
        <dbReference type="EMBL" id="OXM59358.1"/>
    </source>
</evidence>
<dbReference type="Proteomes" id="UP000215199">
    <property type="component" value="Unassembled WGS sequence"/>
</dbReference>
<dbReference type="Gene3D" id="3.40.50.150">
    <property type="entry name" value="Vaccinia Virus protein VP39"/>
    <property type="match status" value="1"/>
</dbReference>